<dbReference type="Proteomes" id="UP000326611">
    <property type="component" value="Unassembled WGS sequence"/>
</dbReference>
<sequence>MVVNDNATNQTLRGDPGIFASRLAPTGYAVFQLERGFGISRPRCTAGRARKRSSTRVTFGKF</sequence>
<dbReference type="EMBL" id="CABVIY010000001">
    <property type="protein sequence ID" value="VVP65459.1"/>
    <property type="molecule type" value="Genomic_DNA"/>
</dbReference>
<protein>
    <submittedName>
        <fullName evidence="1">Uncharacterized protein</fullName>
    </submittedName>
</protein>
<dbReference type="AlphaFoldDB" id="A0A5E7QU88"/>
<name>A0A5E7QU88_PSEFL</name>
<proteinExistence type="predicted"/>
<organism evidence="1 2">
    <name type="scientific">Pseudomonas fluorescens</name>
    <dbReference type="NCBI Taxonomy" id="294"/>
    <lineage>
        <taxon>Bacteria</taxon>
        <taxon>Pseudomonadati</taxon>
        <taxon>Pseudomonadota</taxon>
        <taxon>Gammaproteobacteria</taxon>
        <taxon>Pseudomonadales</taxon>
        <taxon>Pseudomonadaceae</taxon>
        <taxon>Pseudomonas</taxon>
    </lineage>
</organism>
<evidence type="ECO:0000313" key="1">
    <source>
        <dbReference type="EMBL" id="VVP65459.1"/>
    </source>
</evidence>
<gene>
    <name evidence="1" type="ORF">PS918_00124</name>
</gene>
<evidence type="ECO:0000313" key="2">
    <source>
        <dbReference type="Proteomes" id="UP000326611"/>
    </source>
</evidence>
<reference evidence="1 2" key="1">
    <citation type="submission" date="2019-09" db="EMBL/GenBank/DDBJ databases">
        <authorList>
            <person name="Chandra G."/>
            <person name="Truman W A."/>
        </authorList>
    </citation>
    <scope>NUCLEOTIDE SEQUENCE [LARGE SCALE GENOMIC DNA]</scope>
    <source>
        <strain evidence="1">PS918</strain>
    </source>
</reference>
<accession>A0A5E7QU88</accession>